<name>A0A0C2SIJ8_AMAMK</name>
<sequence>MSFPLDQSLSPSCTTLSSDLQSLVSCHVSLVIKRELNSLTYASIQPTPPQRQAWSETIQALLDVDGNCSTISQNLHESLKSSYTVLEVGEFCALVETSTVYNCAGNKNEYEKGWGIFIVPARKDHTKKSLHISAPHPTDDALTGEQAGHVFEKTGAKSLYIAGRARTAFRKQTNCIASTPSTAYWKTDPAHDNEEMMFDTYKVILDWQNAEGGCSAESCAYIQLHGKGGKTCVTDQAFMSSGLGRESGGVMWYKDPLHATLPIHRLSKHFISYFPTWNATLPSSPHSDCPLTASKNIVGRLINGVPEDEVCSQAATANTTKGAFVHIEQSIEPRMIEYWDTWVKVVLDSFDDIPYESS</sequence>
<organism evidence="1 2">
    <name type="scientific">Amanita muscaria (strain Koide BX008)</name>
    <dbReference type="NCBI Taxonomy" id="946122"/>
    <lineage>
        <taxon>Eukaryota</taxon>
        <taxon>Fungi</taxon>
        <taxon>Dikarya</taxon>
        <taxon>Basidiomycota</taxon>
        <taxon>Agaricomycotina</taxon>
        <taxon>Agaricomycetes</taxon>
        <taxon>Agaricomycetidae</taxon>
        <taxon>Agaricales</taxon>
        <taxon>Pluteineae</taxon>
        <taxon>Amanitaceae</taxon>
        <taxon>Amanita</taxon>
    </lineage>
</organism>
<dbReference type="AlphaFoldDB" id="A0A0C2SIJ8"/>
<gene>
    <name evidence="1" type="ORF">M378DRAFT_80437</name>
</gene>
<dbReference type="HOGENOM" id="CLU_063926_0_0_1"/>
<dbReference type="STRING" id="946122.A0A0C2SIJ8"/>
<keyword evidence="2" id="KW-1185">Reference proteome</keyword>
<proteinExistence type="predicted"/>
<dbReference type="EMBL" id="KN818264">
    <property type="protein sequence ID" value="KIL62990.1"/>
    <property type="molecule type" value="Genomic_DNA"/>
</dbReference>
<evidence type="ECO:0000313" key="2">
    <source>
        <dbReference type="Proteomes" id="UP000054549"/>
    </source>
</evidence>
<reference evidence="1 2" key="1">
    <citation type="submission" date="2014-04" db="EMBL/GenBank/DDBJ databases">
        <title>Evolutionary Origins and Diversification of the Mycorrhizal Mutualists.</title>
        <authorList>
            <consortium name="DOE Joint Genome Institute"/>
            <consortium name="Mycorrhizal Genomics Consortium"/>
            <person name="Kohler A."/>
            <person name="Kuo A."/>
            <person name="Nagy L.G."/>
            <person name="Floudas D."/>
            <person name="Copeland A."/>
            <person name="Barry K.W."/>
            <person name="Cichocki N."/>
            <person name="Veneault-Fourrey C."/>
            <person name="LaButti K."/>
            <person name="Lindquist E.A."/>
            <person name="Lipzen A."/>
            <person name="Lundell T."/>
            <person name="Morin E."/>
            <person name="Murat C."/>
            <person name="Riley R."/>
            <person name="Ohm R."/>
            <person name="Sun H."/>
            <person name="Tunlid A."/>
            <person name="Henrissat B."/>
            <person name="Grigoriev I.V."/>
            <person name="Hibbett D.S."/>
            <person name="Martin F."/>
        </authorList>
    </citation>
    <scope>NUCLEOTIDE SEQUENCE [LARGE SCALE GENOMIC DNA]</scope>
    <source>
        <strain evidence="1 2">Koide BX008</strain>
    </source>
</reference>
<dbReference type="InParanoid" id="A0A0C2SIJ8"/>
<dbReference type="OrthoDB" id="5803672at2759"/>
<evidence type="ECO:0000313" key="1">
    <source>
        <dbReference type="EMBL" id="KIL62990.1"/>
    </source>
</evidence>
<dbReference type="Proteomes" id="UP000054549">
    <property type="component" value="Unassembled WGS sequence"/>
</dbReference>
<accession>A0A0C2SIJ8</accession>
<protein>
    <submittedName>
        <fullName evidence="1">Uncharacterized protein</fullName>
    </submittedName>
</protein>